<dbReference type="InterPro" id="IPR014720">
    <property type="entry name" value="dsRBD_dom"/>
</dbReference>
<gene>
    <name evidence="2" type="ORF">OnM2_001032</name>
</gene>
<feature type="domain" description="DRBM" evidence="1">
    <location>
        <begin position="7"/>
        <end position="68"/>
    </location>
</feature>
<dbReference type="AlphaFoldDB" id="A0A420I8H1"/>
<sequence length="74" mass="8595">MISRLETLLQELCTRRGWDPPVYALRANASRTLYDCTVTVNNQKFQGERVRTEARAKEVAARNAHQQLTINSFW</sequence>
<evidence type="ECO:0000313" key="3">
    <source>
        <dbReference type="Proteomes" id="UP000286134"/>
    </source>
</evidence>
<dbReference type="Pfam" id="PF00035">
    <property type="entry name" value="dsrm"/>
    <property type="match status" value="1"/>
</dbReference>
<keyword evidence="3" id="KW-1185">Reference proteome</keyword>
<evidence type="ECO:0000313" key="2">
    <source>
        <dbReference type="EMBL" id="RKF65958.1"/>
    </source>
</evidence>
<dbReference type="OrthoDB" id="10326095at2759"/>
<accession>A0A420I8H1</accession>
<reference evidence="2 3" key="1">
    <citation type="journal article" date="2018" name="BMC Genomics">
        <title>Comparative genome analyses reveal sequence features reflecting distinct modes of host-adaptation between dicot and monocot powdery mildew.</title>
        <authorList>
            <person name="Wu Y."/>
            <person name="Ma X."/>
            <person name="Pan Z."/>
            <person name="Kale S.D."/>
            <person name="Song Y."/>
            <person name="King H."/>
            <person name="Zhang Q."/>
            <person name="Presley C."/>
            <person name="Deng X."/>
            <person name="Wei C.I."/>
            <person name="Xiao S."/>
        </authorList>
    </citation>
    <scope>NUCLEOTIDE SEQUENCE [LARGE SCALE GENOMIC DNA]</scope>
    <source>
        <strain evidence="2">UMSG2</strain>
    </source>
</reference>
<comment type="caution">
    <text evidence="2">The sequence shown here is derived from an EMBL/GenBank/DDBJ whole genome shotgun (WGS) entry which is preliminary data.</text>
</comment>
<proteinExistence type="predicted"/>
<dbReference type="CDD" id="cd00048">
    <property type="entry name" value="DSRM_SF"/>
    <property type="match status" value="1"/>
</dbReference>
<protein>
    <recommendedName>
        <fullName evidence="1">DRBM domain-containing protein</fullName>
    </recommendedName>
</protein>
<organism evidence="2 3">
    <name type="scientific">Erysiphe neolycopersici</name>
    <dbReference type="NCBI Taxonomy" id="212602"/>
    <lineage>
        <taxon>Eukaryota</taxon>
        <taxon>Fungi</taxon>
        <taxon>Dikarya</taxon>
        <taxon>Ascomycota</taxon>
        <taxon>Pezizomycotina</taxon>
        <taxon>Leotiomycetes</taxon>
        <taxon>Erysiphales</taxon>
        <taxon>Erysiphaceae</taxon>
        <taxon>Erysiphe</taxon>
    </lineage>
</organism>
<evidence type="ECO:0000259" key="1">
    <source>
        <dbReference type="Pfam" id="PF00035"/>
    </source>
</evidence>
<dbReference type="SUPFAM" id="SSF54768">
    <property type="entry name" value="dsRNA-binding domain-like"/>
    <property type="match status" value="1"/>
</dbReference>
<dbReference type="Gene3D" id="3.30.160.20">
    <property type="match status" value="1"/>
</dbReference>
<dbReference type="Proteomes" id="UP000286134">
    <property type="component" value="Unassembled WGS sequence"/>
</dbReference>
<name>A0A420I8H1_9PEZI</name>
<dbReference type="EMBL" id="MCFK01000107">
    <property type="protein sequence ID" value="RKF65958.1"/>
    <property type="molecule type" value="Genomic_DNA"/>
</dbReference>